<keyword evidence="1" id="KW-1133">Transmembrane helix</keyword>
<feature type="transmembrane region" description="Helical" evidence="1">
    <location>
        <begin position="145"/>
        <end position="163"/>
    </location>
</feature>
<keyword evidence="1" id="KW-0472">Membrane</keyword>
<dbReference type="PROSITE" id="PS51257">
    <property type="entry name" value="PROKAR_LIPOPROTEIN"/>
    <property type="match status" value="1"/>
</dbReference>
<dbReference type="AlphaFoldDB" id="A0A974NG30"/>
<dbReference type="RefSeq" id="WP_201093139.1">
    <property type="nucleotide sequence ID" value="NZ_CP067393.1"/>
</dbReference>
<feature type="chain" id="PRO_5037560486" description="Lipoprotein" evidence="2">
    <location>
        <begin position="24"/>
        <end position="166"/>
    </location>
</feature>
<gene>
    <name evidence="3" type="ORF">JHT90_01285</name>
</gene>
<dbReference type="Proteomes" id="UP000595278">
    <property type="component" value="Chromosome"/>
</dbReference>
<proteinExistence type="predicted"/>
<name>A0A974NG30_9GAMM</name>
<dbReference type="EMBL" id="CP067393">
    <property type="protein sequence ID" value="QQP85919.1"/>
    <property type="molecule type" value="Genomic_DNA"/>
</dbReference>
<evidence type="ECO:0000313" key="3">
    <source>
        <dbReference type="EMBL" id="QQP85919.1"/>
    </source>
</evidence>
<protein>
    <recommendedName>
        <fullName evidence="5">Lipoprotein</fullName>
    </recommendedName>
</protein>
<accession>A0A974NG30</accession>
<evidence type="ECO:0000256" key="2">
    <source>
        <dbReference type="SAM" id="SignalP"/>
    </source>
</evidence>
<evidence type="ECO:0000256" key="1">
    <source>
        <dbReference type="SAM" id="Phobius"/>
    </source>
</evidence>
<evidence type="ECO:0008006" key="5">
    <source>
        <dbReference type="Google" id="ProtNLM"/>
    </source>
</evidence>
<dbReference type="KEGG" id="eaz:JHT90_01285"/>
<keyword evidence="4" id="KW-1185">Reference proteome</keyword>
<keyword evidence="1" id="KW-0812">Transmembrane</keyword>
<organism evidence="3 4">
    <name type="scientific">Entomomonas asaccharolytica</name>
    <dbReference type="NCBI Taxonomy" id="2785331"/>
    <lineage>
        <taxon>Bacteria</taxon>
        <taxon>Pseudomonadati</taxon>
        <taxon>Pseudomonadota</taxon>
        <taxon>Gammaproteobacteria</taxon>
        <taxon>Pseudomonadales</taxon>
        <taxon>Pseudomonadaceae</taxon>
        <taxon>Entomomonas</taxon>
    </lineage>
</organism>
<sequence>MTRALIMLLLLSLTGCTTFKTNAILERFETPDEVIAVIGEPSYILDNRYVWRFNTETRETVFRTTPYTTFETKYINGQQMMVPKTKYRYESESIDVIRSCELILVADNEQKLIFREAIGNYCNGLYNKKLSNYLMDQGKLSKAHILVHALIFIVSVAGAYGSLAGN</sequence>
<reference evidence="3 4" key="1">
    <citation type="submission" date="2021-01" db="EMBL/GenBank/DDBJ databases">
        <title>Entomomonas sp. F2A isolated from a house cricket (Acheta domesticus).</title>
        <authorList>
            <person name="Spergser J."/>
            <person name="Busse H.-J."/>
        </authorList>
    </citation>
    <scope>NUCLEOTIDE SEQUENCE [LARGE SCALE GENOMIC DNA]</scope>
    <source>
        <strain evidence="3 4">F2A</strain>
    </source>
</reference>
<keyword evidence="2" id="KW-0732">Signal</keyword>
<feature type="signal peptide" evidence="2">
    <location>
        <begin position="1"/>
        <end position="23"/>
    </location>
</feature>
<evidence type="ECO:0000313" key="4">
    <source>
        <dbReference type="Proteomes" id="UP000595278"/>
    </source>
</evidence>